<dbReference type="STRING" id="1391654.AKJ09_10682"/>
<dbReference type="Pfam" id="PF08281">
    <property type="entry name" value="Sigma70_r4_2"/>
    <property type="match status" value="1"/>
</dbReference>
<dbReference type="InterPro" id="IPR014284">
    <property type="entry name" value="RNA_pol_sigma-70_dom"/>
</dbReference>
<dbReference type="Proteomes" id="UP000064967">
    <property type="component" value="Chromosome"/>
</dbReference>
<name>A0A0K1QE32_9BACT</name>
<evidence type="ECO:0000256" key="3">
    <source>
        <dbReference type="ARBA" id="ARBA00023125"/>
    </source>
</evidence>
<sequence length="125" mass="14222">MTVGEEHERSFLFGIVVRVSSEVRRAQSRRREIPDVDVEEPIDETPSAEAMLDEKHARTLLDSILQSMPDDPRAVFVLCELEELSTAEVAEILGIPTGTVASRLRRAREHFHASVERMKRAMRQP</sequence>
<dbReference type="InterPro" id="IPR036388">
    <property type="entry name" value="WH-like_DNA-bd_sf"/>
</dbReference>
<dbReference type="GO" id="GO:0016987">
    <property type="term" value="F:sigma factor activity"/>
    <property type="evidence" value="ECO:0007669"/>
    <property type="project" value="UniProtKB-KW"/>
</dbReference>
<evidence type="ECO:0000256" key="2">
    <source>
        <dbReference type="ARBA" id="ARBA00023082"/>
    </source>
</evidence>
<dbReference type="GO" id="GO:0003677">
    <property type="term" value="F:DNA binding"/>
    <property type="evidence" value="ECO:0007669"/>
    <property type="project" value="UniProtKB-KW"/>
</dbReference>
<keyword evidence="4" id="KW-0804">Transcription</keyword>
<dbReference type="EMBL" id="CP012333">
    <property type="protein sequence ID" value="AKV04019.1"/>
    <property type="molecule type" value="Genomic_DNA"/>
</dbReference>
<dbReference type="NCBIfam" id="TIGR02937">
    <property type="entry name" value="sigma70-ECF"/>
    <property type="match status" value="1"/>
</dbReference>
<keyword evidence="7" id="KW-1185">Reference proteome</keyword>
<dbReference type="SUPFAM" id="SSF88659">
    <property type="entry name" value="Sigma3 and sigma4 domains of RNA polymerase sigma factors"/>
    <property type="match status" value="1"/>
</dbReference>
<keyword evidence="1" id="KW-0805">Transcription regulation</keyword>
<dbReference type="GO" id="GO:0006352">
    <property type="term" value="P:DNA-templated transcription initiation"/>
    <property type="evidence" value="ECO:0007669"/>
    <property type="project" value="InterPro"/>
</dbReference>
<keyword evidence="2" id="KW-0731">Sigma factor</keyword>
<keyword evidence="3" id="KW-0238">DNA-binding</keyword>
<evidence type="ECO:0000256" key="4">
    <source>
        <dbReference type="ARBA" id="ARBA00023163"/>
    </source>
</evidence>
<dbReference type="PANTHER" id="PTHR43133">
    <property type="entry name" value="RNA POLYMERASE ECF-TYPE SIGMA FACTO"/>
    <property type="match status" value="1"/>
</dbReference>
<dbReference type="InterPro" id="IPR013249">
    <property type="entry name" value="RNA_pol_sigma70_r4_t2"/>
</dbReference>
<dbReference type="Gene3D" id="1.10.10.10">
    <property type="entry name" value="Winged helix-like DNA-binding domain superfamily/Winged helix DNA-binding domain"/>
    <property type="match status" value="1"/>
</dbReference>
<protein>
    <submittedName>
        <fullName evidence="6">RNA polymerase sigma factor RpoE</fullName>
    </submittedName>
</protein>
<dbReference type="InterPro" id="IPR013324">
    <property type="entry name" value="RNA_pol_sigma_r3/r4-like"/>
</dbReference>
<organism evidence="6 7">
    <name type="scientific">Labilithrix luteola</name>
    <dbReference type="NCBI Taxonomy" id="1391654"/>
    <lineage>
        <taxon>Bacteria</taxon>
        <taxon>Pseudomonadati</taxon>
        <taxon>Myxococcota</taxon>
        <taxon>Polyangia</taxon>
        <taxon>Polyangiales</taxon>
        <taxon>Labilitrichaceae</taxon>
        <taxon>Labilithrix</taxon>
    </lineage>
</organism>
<reference evidence="6 7" key="1">
    <citation type="submission" date="2015-08" db="EMBL/GenBank/DDBJ databases">
        <authorList>
            <person name="Babu N.S."/>
            <person name="Beckwith C.J."/>
            <person name="Beseler K.G."/>
            <person name="Brison A."/>
            <person name="Carone J.V."/>
            <person name="Caskin T.P."/>
            <person name="Diamond M."/>
            <person name="Durham M.E."/>
            <person name="Foxe J.M."/>
            <person name="Go M."/>
            <person name="Henderson B.A."/>
            <person name="Jones I.B."/>
            <person name="McGettigan J.A."/>
            <person name="Micheletti S.J."/>
            <person name="Nasrallah M.E."/>
            <person name="Ortiz D."/>
            <person name="Piller C.R."/>
            <person name="Privatt S.R."/>
            <person name="Schneider S.L."/>
            <person name="Sharp S."/>
            <person name="Smith T.C."/>
            <person name="Stanton J.D."/>
            <person name="Ullery H.E."/>
            <person name="Wilson R.J."/>
            <person name="Serrano M.G."/>
            <person name="Buck G."/>
            <person name="Lee V."/>
            <person name="Wang Y."/>
            <person name="Carvalho R."/>
            <person name="Voegtly L."/>
            <person name="Shi R."/>
            <person name="Duckworth R."/>
            <person name="Johnson A."/>
            <person name="Loviza R."/>
            <person name="Walstead R."/>
            <person name="Shah Z."/>
            <person name="Kiflezghi M."/>
            <person name="Wade K."/>
            <person name="Ball S.L."/>
            <person name="Bradley K.W."/>
            <person name="Asai D.J."/>
            <person name="Bowman C.A."/>
            <person name="Russell D.A."/>
            <person name="Pope W.H."/>
            <person name="Jacobs-Sera D."/>
            <person name="Hendrix R.W."/>
            <person name="Hatfull G.F."/>
        </authorList>
    </citation>
    <scope>NUCLEOTIDE SEQUENCE [LARGE SCALE GENOMIC DNA]</scope>
    <source>
        <strain evidence="6 7">DSM 27648</strain>
    </source>
</reference>
<dbReference type="KEGG" id="llu:AKJ09_10682"/>
<accession>A0A0K1QE32</accession>
<evidence type="ECO:0000313" key="7">
    <source>
        <dbReference type="Proteomes" id="UP000064967"/>
    </source>
</evidence>
<dbReference type="CDD" id="cd06171">
    <property type="entry name" value="Sigma70_r4"/>
    <property type="match status" value="1"/>
</dbReference>
<feature type="domain" description="RNA polymerase sigma factor 70 region 4 type 2" evidence="5">
    <location>
        <begin position="60"/>
        <end position="110"/>
    </location>
</feature>
<dbReference type="InterPro" id="IPR039425">
    <property type="entry name" value="RNA_pol_sigma-70-like"/>
</dbReference>
<gene>
    <name evidence="6" type="ORF">AKJ09_10682</name>
</gene>
<evidence type="ECO:0000313" key="6">
    <source>
        <dbReference type="EMBL" id="AKV04019.1"/>
    </source>
</evidence>
<dbReference type="PANTHER" id="PTHR43133:SF8">
    <property type="entry name" value="RNA POLYMERASE SIGMA FACTOR HI_1459-RELATED"/>
    <property type="match status" value="1"/>
</dbReference>
<proteinExistence type="predicted"/>
<dbReference type="AlphaFoldDB" id="A0A0K1QE32"/>
<evidence type="ECO:0000259" key="5">
    <source>
        <dbReference type="Pfam" id="PF08281"/>
    </source>
</evidence>
<evidence type="ECO:0000256" key="1">
    <source>
        <dbReference type="ARBA" id="ARBA00023015"/>
    </source>
</evidence>